<name>D2V139_NAEGR</name>
<dbReference type="RefSeq" id="XP_002682580.1">
    <property type="nucleotide sequence ID" value="XM_002682534.1"/>
</dbReference>
<evidence type="ECO:0000256" key="1">
    <source>
        <dbReference type="SAM" id="Coils"/>
    </source>
</evidence>
<accession>D2V139</accession>
<feature type="compositionally biased region" description="Polar residues" evidence="2">
    <location>
        <begin position="1"/>
        <end position="13"/>
    </location>
</feature>
<keyword evidence="4" id="KW-1185">Reference proteome</keyword>
<feature type="region of interest" description="Disordered" evidence="2">
    <location>
        <begin position="1"/>
        <end position="24"/>
    </location>
</feature>
<dbReference type="InParanoid" id="D2V139"/>
<dbReference type="EMBL" id="GG738847">
    <property type="protein sequence ID" value="EFC49836.1"/>
    <property type="molecule type" value="Genomic_DNA"/>
</dbReference>
<dbReference type="AlphaFoldDB" id="D2V139"/>
<sequence>MANLTSSQLYSHSSEQHHQPQENDPNAPLHCLSCNLLIFPLPSKENEENDEEFESKINWKLILMDQIDNDDDELIVQYFEKMIGEGRICKDFKVTCWKCLEEVFNVFGNEIKFLEKSIQIYEKKVEEGKDGDERNLIEKLELEYMELLEEEKTLQLSIEKLQKNQQPNLDAEFVKICQLEEEFYWKENNELLMDIEIDKVLKEERLLLMNRGSISPSFCLIDYSKSTIDGYILSIDRNRSDSQIIHDSNHGWTRCCQMLFSLIKDIQNLPPPLNHYNSDSKANLIFLGEFTQIYYEGKTFDLFLNGNNTSNFNEGVKYFTRILYDLCNHLETHAPEKLFISEHSTFFLEDKTLKVILKCLNFPMMNKSTENWNYAISRILTKLKLLHWYLLQIRNHSLITHSHQNE</sequence>
<dbReference type="VEuPathDB" id="AmoebaDB:NAEGRDRAFT_62514"/>
<dbReference type="KEGG" id="ngr:NAEGRDRAFT_62514"/>
<dbReference type="Proteomes" id="UP000006671">
    <property type="component" value="Unassembled WGS sequence"/>
</dbReference>
<proteinExistence type="predicted"/>
<evidence type="ECO:0000256" key="2">
    <source>
        <dbReference type="SAM" id="MobiDB-lite"/>
    </source>
</evidence>
<evidence type="ECO:0000313" key="3">
    <source>
        <dbReference type="EMBL" id="EFC49836.1"/>
    </source>
</evidence>
<reference evidence="3 4" key="1">
    <citation type="journal article" date="2010" name="Cell">
        <title>The genome of Naegleria gruberi illuminates early eukaryotic versatility.</title>
        <authorList>
            <person name="Fritz-Laylin L.K."/>
            <person name="Prochnik S.E."/>
            <person name="Ginger M.L."/>
            <person name="Dacks J.B."/>
            <person name="Carpenter M.L."/>
            <person name="Field M.C."/>
            <person name="Kuo A."/>
            <person name="Paredez A."/>
            <person name="Chapman J."/>
            <person name="Pham J."/>
            <person name="Shu S."/>
            <person name="Neupane R."/>
            <person name="Cipriano M."/>
            <person name="Mancuso J."/>
            <person name="Tu H."/>
            <person name="Salamov A."/>
            <person name="Lindquist E."/>
            <person name="Shapiro H."/>
            <person name="Lucas S."/>
            <person name="Grigoriev I.V."/>
            <person name="Cande W.Z."/>
            <person name="Fulton C."/>
            <person name="Rokhsar D.S."/>
            <person name="Dawson S.C."/>
        </authorList>
    </citation>
    <scope>NUCLEOTIDE SEQUENCE [LARGE SCALE GENOMIC DNA]</scope>
    <source>
        <strain evidence="3 4">NEG-M</strain>
    </source>
</reference>
<dbReference type="InterPro" id="IPR038274">
    <property type="entry name" value="Atg6/Beclin_C_sf"/>
</dbReference>
<evidence type="ECO:0000313" key="4">
    <source>
        <dbReference type="Proteomes" id="UP000006671"/>
    </source>
</evidence>
<keyword evidence="1" id="KW-0175">Coiled coil</keyword>
<protein>
    <submittedName>
        <fullName evidence="3">Predicted protein</fullName>
    </submittedName>
</protein>
<feature type="coiled-coil region" evidence="1">
    <location>
        <begin position="137"/>
        <end position="164"/>
    </location>
</feature>
<dbReference type="GeneID" id="8852347"/>
<dbReference type="Gene3D" id="1.10.418.40">
    <property type="entry name" value="Autophagy protein 6/Beclin 1"/>
    <property type="match status" value="1"/>
</dbReference>
<organism evidence="4">
    <name type="scientific">Naegleria gruberi</name>
    <name type="common">Amoeba</name>
    <dbReference type="NCBI Taxonomy" id="5762"/>
    <lineage>
        <taxon>Eukaryota</taxon>
        <taxon>Discoba</taxon>
        <taxon>Heterolobosea</taxon>
        <taxon>Tetramitia</taxon>
        <taxon>Eutetramitia</taxon>
        <taxon>Vahlkampfiidae</taxon>
        <taxon>Naegleria</taxon>
    </lineage>
</organism>
<gene>
    <name evidence="3" type="ORF">NAEGRDRAFT_62514</name>
</gene>